<evidence type="ECO:0000256" key="9">
    <source>
        <dbReference type="ARBA" id="ARBA00023200"/>
    </source>
</evidence>
<evidence type="ECO:0000256" key="3">
    <source>
        <dbReference type="ARBA" id="ARBA00022632"/>
    </source>
</evidence>
<evidence type="ECO:0000256" key="4">
    <source>
        <dbReference type="ARBA" id="ARBA00022723"/>
    </source>
</evidence>
<evidence type="ECO:0000256" key="10">
    <source>
        <dbReference type="ARBA" id="ARBA00023258"/>
    </source>
</evidence>
<evidence type="ECO:0000256" key="2">
    <source>
        <dbReference type="ARBA" id="ARBA00022581"/>
    </source>
</evidence>
<keyword evidence="7" id="KW-1092">Inhibition of host IRF3 by virus</keyword>
<keyword evidence="8" id="KW-1037">Host cytoskeleton</keyword>
<organism evidence="13">
    <name type="scientific">Rotavirus A</name>
    <dbReference type="NCBI Taxonomy" id="28875"/>
    <lineage>
        <taxon>Viruses</taxon>
        <taxon>Riboviria</taxon>
        <taxon>Orthornavirae</taxon>
        <taxon>Duplornaviricota</taxon>
        <taxon>Resentoviricetes</taxon>
        <taxon>Reovirales</taxon>
        <taxon>Sedoreoviridae</taxon>
        <taxon>Rotavirus</taxon>
        <taxon>Rotavirus alphagastroenteritidis</taxon>
    </lineage>
</organism>
<dbReference type="InterPro" id="IPR002148">
    <property type="entry name" value="Rotavirus_NSP1"/>
</dbReference>
<reference evidence="13" key="1">
    <citation type="submission" date="2016-05" db="EMBL/GenBank/DDBJ databases">
        <title>Evidence for reassortment of highly divergent novel rotaviruses from bats in Cameroon, without evidence for human interspecies transmissions.</title>
        <authorList>
            <person name="Yinda C.K."/>
            <person name="Zeller M."/>
            <person name="Conceicao-Neto N."/>
            <person name="Maes P."/>
            <person name="Deboutte W."/>
            <person name="Beller L."/>
            <person name="Heylen E."/>
            <person name="Ghogomu S.M."/>
            <person name="Van Ranst M."/>
            <person name="Matthijnssens J."/>
        </authorList>
    </citation>
    <scope>NUCLEOTIDE SEQUENCE</scope>
    <source>
        <strain evidence="13">Bat-wt/CMR/BatLi09/2014/G30P42_A25</strain>
        <strain evidence="12">Bat-wt/CMR/BatLi10/2014/G30P[42]-A25</strain>
    </source>
</reference>
<keyword evidence="9" id="KW-1035">Host cytoplasm</keyword>
<dbReference type="GO" id="GO:0039557">
    <property type="term" value="P:symbiont-mediated suppression of host cytoplasmic pattern recognition receptor signaling pathway via inhibition of IRF7 activity"/>
    <property type="evidence" value="ECO:0007669"/>
    <property type="project" value="UniProtKB-KW"/>
</dbReference>
<protein>
    <submittedName>
        <fullName evidence="13">NSP1</fullName>
    </submittedName>
</protein>
<dbReference type="GO" id="GO:0046872">
    <property type="term" value="F:metal ion binding"/>
    <property type="evidence" value="ECO:0007669"/>
    <property type="project" value="UniProtKB-KW"/>
</dbReference>
<keyword evidence="6" id="KW-0694">RNA-binding</keyword>
<evidence type="ECO:0000313" key="12">
    <source>
        <dbReference type="EMBL" id="ANS59501.1"/>
    </source>
</evidence>
<evidence type="ECO:0000256" key="5">
    <source>
        <dbReference type="ARBA" id="ARBA00022811"/>
    </source>
</evidence>
<evidence type="ECO:0000313" key="13">
    <source>
        <dbReference type="EMBL" id="ANS59512.1"/>
    </source>
</evidence>
<evidence type="ECO:0000256" key="11">
    <source>
        <dbReference type="ARBA" id="ARBA00023280"/>
    </source>
</evidence>
<sequence>MSIYRDALYWYSKHIRTKNYRLLKNVAEFTWRHTQINEKIDAAITYDVVSSAKLAKQTREVDQINKSNTNVNIVSHCLVCCKIDTLHPCRVCNIVHTCYDCLHSCECFMQNKITQLRLRTLKYSLNDLPMQVLKNVSKIPVYELAKLIQKKDMKTVIEFYNDTFPINDYVIEISERKIKQGKCRNELKLWANHLFLPISALAKVLIIREDVFFVFGTYERGKEINSCYQECNFYNSQFLIDEHNFERLKQLPYQELQNQYAKQAFSLTRKLNRGVIDCAYSMYPHCYSPLKYSKRLNFVYTVSLRSSDHLSVKCNSKWNELYSEYKKLINEKKTKSNADKKKELLQARSAIVFKYVESSMYSTLLWDKAVNDMNHKVLFCFHWFVDPVEPHDPICRYSKLSGSKTAIIHPSVHNMLYELNSLMKSAFSPGIYALNGKYSCVEVMEEKERMLKEQLYSKSILHDGSNFEKFICTDKILISDYSPKVLEIVNELNLSIIPITNLYTYRTQSLVIAGKKNISMLIHLVAKNILVTMLAGDFKNSHTTNLYTRTDRYVAYAFEESEDSMSDVD</sequence>
<name>A0A1B1LZ78_9REOV</name>
<keyword evidence="4" id="KW-0479">Metal-binding</keyword>
<dbReference type="EMBL" id="KX268749">
    <property type="protein sequence ID" value="ANS59501.1"/>
    <property type="molecule type" value="Genomic_RNA"/>
</dbReference>
<keyword evidence="2" id="KW-0945">Host-virus interaction</keyword>
<keyword evidence="5" id="KW-1093">Inhibition of host IRF7 by virus</keyword>
<keyword evidence="1" id="KW-1113">Inhibition of host RLR pathway by virus</keyword>
<evidence type="ECO:0000256" key="7">
    <source>
        <dbReference type="ARBA" id="ARBA00022931"/>
    </source>
</evidence>
<keyword evidence="10" id="KW-0922">Interferon antiviral system evasion</keyword>
<keyword evidence="3" id="KW-1090">Inhibition of host innate immune response by virus</keyword>
<proteinExistence type="predicted"/>
<evidence type="ECO:0000256" key="8">
    <source>
        <dbReference type="ARBA" id="ARBA00023111"/>
    </source>
</evidence>
<dbReference type="Pfam" id="PF00981">
    <property type="entry name" value="Rota_NS53"/>
    <property type="match status" value="2"/>
</dbReference>
<evidence type="ECO:0000256" key="1">
    <source>
        <dbReference type="ARBA" id="ARBA00022482"/>
    </source>
</evidence>
<keyword evidence="11" id="KW-0899">Viral immunoevasion</keyword>
<accession>A0A1B1LZ78</accession>
<dbReference type="EMBL" id="KX268760">
    <property type="protein sequence ID" value="ANS59512.1"/>
    <property type="molecule type" value="Genomic_RNA"/>
</dbReference>
<evidence type="ECO:0000256" key="6">
    <source>
        <dbReference type="ARBA" id="ARBA00022884"/>
    </source>
</evidence>
<dbReference type="GO" id="GO:0039548">
    <property type="term" value="P:symbiont-mediated suppression of host cytoplasmic pattern recognition receptor signaling pathway via inhibition of IRF3 activity"/>
    <property type="evidence" value="ECO:0007669"/>
    <property type="project" value="UniProtKB-KW"/>
</dbReference>
<dbReference type="GO" id="GO:0003723">
    <property type="term" value="F:RNA binding"/>
    <property type="evidence" value="ECO:0007669"/>
    <property type="project" value="UniProtKB-KW"/>
</dbReference>